<evidence type="ECO:0000256" key="1">
    <source>
        <dbReference type="SAM" id="MobiDB-lite"/>
    </source>
</evidence>
<keyword evidence="3" id="KW-1185">Reference proteome</keyword>
<organism evidence="2 3">
    <name type="scientific">Actinomadura rugatobispora</name>
    <dbReference type="NCBI Taxonomy" id="1994"/>
    <lineage>
        <taxon>Bacteria</taxon>
        <taxon>Bacillati</taxon>
        <taxon>Actinomycetota</taxon>
        <taxon>Actinomycetes</taxon>
        <taxon>Streptosporangiales</taxon>
        <taxon>Thermomonosporaceae</taxon>
        <taxon>Actinomadura</taxon>
    </lineage>
</organism>
<dbReference type="EMBL" id="JBHSON010000113">
    <property type="protein sequence ID" value="MFC5753442.1"/>
    <property type="molecule type" value="Genomic_DNA"/>
</dbReference>
<proteinExistence type="predicted"/>
<evidence type="ECO:0000313" key="2">
    <source>
        <dbReference type="EMBL" id="MFC5753442.1"/>
    </source>
</evidence>
<dbReference type="RefSeq" id="WP_378290469.1">
    <property type="nucleotide sequence ID" value="NZ_JBHSON010000113.1"/>
</dbReference>
<protein>
    <submittedName>
        <fullName evidence="2">Uncharacterized protein</fullName>
    </submittedName>
</protein>
<gene>
    <name evidence="2" type="ORF">ACFPZN_48155</name>
</gene>
<sequence length="274" mass="28803">MTGPAPASASGPASGPSSGYVYVADADPGRMAGAEAGRRVANPDPEPPYIVATRSLGGLTVWNWPGRLFRVEVVPPEDERWRERIDRANAELVPEAGYTRAMSVDVVAELPVSALFGPHGERVAEVIEATRGLTQERAERLASARHPGAGEAYSAAWDRWLAAQPNPGPYLGTPHEGVTAIPGARAIGTAASPVGSGFTAVYRMAWLAARSRGRPGIAVVVEDGETEEYFEPPWRRAFLAAVEAAMAFGAPHLVEGGEAGVLTAAWDAAVTGDR</sequence>
<feature type="region of interest" description="Disordered" evidence="1">
    <location>
        <begin position="1"/>
        <end position="24"/>
    </location>
</feature>
<comment type="caution">
    <text evidence="2">The sequence shown here is derived from an EMBL/GenBank/DDBJ whole genome shotgun (WGS) entry which is preliminary data.</text>
</comment>
<reference evidence="3" key="1">
    <citation type="journal article" date="2019" name="Int. J. Syst. Evol. Microbiol.">
        <title>The Global Catalogue of Microorganisms (GCM) 10K type strain sequencing project: providing services to taxonomists for standard genome sequencing and annotation.</title>
        <authorList>
            <consortium name="The Broad Institute Genomics Platform"/>
            <consortium name="The Broad Institute Genome Sequencing Center for Infectious Disease"/>
            <person name="Wu L."/>
            <person name="Ma J."/>
        </authorList>
    </citation>
    <scope>NUCLEOTIDE SEQUENCE [LARGE SCALE GENOMIC DNA]</scope>
    <source>
        <strain evidence="3">KCTC 42087</strain>
    </source>
</reference>
<name>A0ABW1AFY4_9ACTN</name>
<accession>A0ABW1AFY4</accession>
<evidence type="ECO:0000313" key="3">
    <source>
        <dbReference type="Proteomes" id="UP001596074"/>
    </source>
</evidence>
<feature type="compositionally biased region" description="Low complexity" evidence="1">
    <location>
        <begin position="1"/>
        <end position="19"/>
    </location>
</feature>
<dbReference type="Proteomes" id="UP001596074">
    <property type="component" value="Unassembled WGS sequence"/>
</dbReference>